<feature type="region of interest" description="Disordered" evidence="1">
    <location>
        <begin position="50"/>
        <end position="106"/>
    </location>
</feature>
<evidence type="ECO:0000313" key="3">
    <source>
        <dbReference type="Proteomes" id="UP000639772"/>
    </source>
</evidence>
<accession>A0A835S2J8</accession>
<comment type="caution">
    <text evidence="2">The sequence shown here is derived from an EMBL/GenBank/DDBJ whole genome shotgun (WGS) entry which is preliminary data.</text>
</comment>
<sequence>MPDSVEFRPYEPSTRGTSFGSQGLVDVGVVVDGIWHMARDCLKVSDMKAAHTPTSEVSGSANHGRGRGSMATSRSEAHGLQYNQAKERSESGNMDRGNGKEQQGDTQQELAQTLVSLLRSIGGTRRASSHLPNIRYSRLLLQMWDRELPFVEFLASSYRGSPMLSTSRFIYRSLKLQNSEWMQQHGLFSSVSVTAIQSLLSNLHPHNVVVRVPFRNLLARFSTGLPFQRHTSRRFLEMMTSLHAGSDTQNIQNNFLSGKELFGIIKSACYELDGPGHQWLNIFSEVNKLFDKADFFLILVNAFIQGDPLVDHCDRILMIERVKFLQKRYPKLKVIGLQCVGSAKALSIHSEVLKTIMEEYITFPILIVDRKLIKVIDSAVYLFSEGSTGSLSVDEDGGRIFISDCNHHRIIIIDGDGKVLDSV</sequence>
<gene>
    <name evidence="2" type="ORF">HPP92_002863</name>
</gene>
<dbReference type="EMBL" id="JADCNM010000001">
    <property type="protein sequence ID" value="KAG0502791.1"/>
    <property type="molecule type" value="Genomic_DNA"/>
</dbReference>
<reference evidence="2 3" key="1">
    <citation type="journal article" date="2020" name="Nat. Food">
        <title>A phased Vanilla planifolia genome enables genetic improvement of flavour and production.</title>
        <authorList>
            <person name="Hasing T."/>
            <person name="Tang H."/>
            <person name="Brym M."/>
            <person name="Khazi F."/>
            <person name="Huang T."/>
            <person name="Chambers A.H."/>
        </authorList>
    </citation>
    <scope>NUCLEOTIDE SEQUENCE [LARGE SCALE GENOMIC DNA]</scope>
    <source>
        <tissue evidence="2">Leaf</tissue>
    </source>
</reference>
<proteinExistence type="predicted"/>
<feature type="compositionally biased region" description="Polar residues" evidence="1">
    <location>
        <begin position="52"/>
        <end position="61"/>
    </location>
</feature>
<name>A0A835S2J8_VANPL</name>
<dbReference type="AlphaFoldDB" id="A0A835S2J8"/>
<evidence type="ECO:0000313" key="2">
    <source>
        <dbReference type="EMBL" id="KAG0502791.1"/>
    </source>
</evidence>
<evidence type="ECO:0000256" key="1">
    <source>
        <dbReference type="SAM" id="MobiDB-lite"/>
    </source>
</evidence>
<dbReference type="OrthoDB" id="273823at2759"/>
<organism evidence="2 3">
    <name type="scientific">Vanilla planifolia</name>
    <name type="common">Vanilla</name>
    <dbReference type="NCBI Taxonomy" id="51239"/>
    <lineage>
        <taxon>Eukaryota</taxon>
        <taxon>Viridiplantae</taxon>
        <taxon>Streptophyta</taxon>
        <taxon>Embryophyta</taxon>
        <taxon>Tracheophyta</taxon>
        <taxon>Spermatophyta</taxon>
        <taxon>Magnoliopsida</taxon>
        <taxon>Liliopsida</taxon>
        <taxon>Asparagales</taxon>
        <taxon>Orchidaceae</taxon>
        <taxon>Vanilloideae</taxon>
        <taxon>Vanilleae</taxon>
        <taxon>Vanilla</taxon>
    </lineage>
</organism>
<dbReference type="Proteomes" id="UP000639772">
    <property type="component" value="Chromosome 1"/>
</dbReference>
<protein>
    <submittedName>
        <fullName evidence="2">Uncharacterized protein</fullName>
    </submittedName>
</protein>
<feature type="region of interest" description="Disordered" evidence="1">
    <location>
        <begin position="1"/>
        <end position="21"/>
    </location>
</feature>